<evidence type="ECO:0000256" key="1">
    <source>
        <dbReference type="PROSITE-ProRule" id="PRU00339"/>
    </source>
</evidence>
<evidence type="ECO:0000313" key="4">
    <source>
        <dbReference type="Proteomes" id="UP001199816"/>
    </source>
</evidence>
<feature type="transmembrane region" description="Helical" evidence="2">
    <location>
        <begin position="34"/>
        <end position="51"/>
    </location>
</feature>
<sequence length="232" mass="25810">MADKRNNETVNEHVADSNAVDNLRVFWLKNSKKIAAVLGLIVVLGGGYMLYKTFVQKPKIEEALDKSFKAEEYFKKDSFNLALNGDGVNPGFIALSKKYSGTATGNLANFYAGVCYVKLNQNDKAVSFLKDFKTDSKQIQQRAYKLLGDAYGDMGKGAEALDNYKKAAKEFEADQMACADALFSAAYLAQHVLNQKDEAIGLYKELKEKYPRTQQGFDADKYLAQLGVYNVN</sequence>
<name>A0ABS8PLF8_9BACT</name>
<reference evidence="3 4" key="1">
    <citation type="submission" date="2021-11" db="EMBL/GenBank/DDBJ databases">
        <title>Genomic of Niabella pedocola.</title>
        <authorList>
            <person name="Wu T."/>
        </authorList>
    </citation>
    <scope>NUCLEOTIDE SEQUENCE [LARGE SCALE GENOMIC DNA]</scope>
    <source>
        <strain evidence="3 4">JCM 31011</strain>
    </source>
</reference>
<dbReference type="RefSeq" id="WP_231002846.1">
    <property type="nucleotide sequence ID" value="NZ_JAJNEC010000004.1"/>
</dbReference>
<feature type="repeat" description="TPR" evidence="1">
    <location>
        <begin position="141"/>
        <end position="174"/>
    </location>
</feature>
<dbReference type="SUPFAM" id="SSF48452">
    <property type="entry name" value="TPR-like"/>
    <property type="match status" value="1"/>
</dbReference>
<keyword evidence="2" id="KW-0812">Transmembrane</keyword>
<gene>
    <name evidence="3" type="ORF">LQ567_04160</name>
</gene>
<comment type="caution">
    <text evidence="3">The sequence shown here is derived from an EMBL/GenBank/DDBJ whole genome shotgun (WGS) entry which is preliminary data.</text>
</comment>
<dbReference type="InterPro" id="IPR011990">
    <property type="entry name" value="TPR-like_helical_dom_sf"/>
</dbReference>
<evidence type="ECO:0000313" key="3">
    <source>
        <dbReference type="EMBL" id="MCD2421942.1"/>
    </source>
</evidence>
<proteinExistence type="predicted"/>
<keyword evidence="1" id="KW-0802">TPR repeat</keyword>
<organism evidence="3 4">
    <name type="scientific">Niabella pedocola</name>
    <dbReference type="NCBI Taxonomy" id="1752077"/>
    <lineage>
        <taxon>Bacteria</taxon>
        <taxon>Pseudomonadati</taxon>
        <taxon>Bacteroidota</taxon>
        <taxon>Chitinophagia</taxon>
        <taxon>Chitinophagales</taxon>
        <taxon>Chitinophagaceae</taxon>
        <taxon>Niabella</taxon>
    </lineage>
</organism>
<dbReference type="Pfam" id="PF13174">
    <property type="entry name" value="TPR_6"/>
    <property type="match status" value="2"/>
</dbReference>
<keyword evidence="4" id="KW-1185">Reference proteome</keyword>
<protein>
    <submittedName>
        <fullName evidence="3">Tetratricopeptide repeat protein</fullName>
    </submittedName>
</protein>
<keyword evidence="2" id="KW-0472">Membrane</keyword>
<dbReference type="Gene3D" id="1.25.40.10">
    <property type="entry name" value="Tetratricopeptide repeat domain"/>
    <property type="match status" value="1"/>
</dbReference>
<accession>A0ABS8PLF8</accession>
<dbReference type="Proteomes" id="UP001199816">
    <property type="component" value="Unassembled WGS sequence"/>
</dbReference>
<evidence type="ECO:0000256" key="2">
    <source>
        <dbReference type="SAM" id="Phobius"/>
    </source>
</evidence>
<dbReference type="InterPro" id="IPR019734">
    <property type="entry name" value="TPR_rpt"/>
</dbReference>
<dbReference type="EMBL" id="JAJNEC010000004">
    <property type="protein sequence ID" value="MCD2421942.1"/>
    <property type="molecule type" value="Genomic_DNA"/>
</dbReference>
<dbReference type="PROSITE" id="PS50005">
    <property type="entry name" value="TPR"/>
    <property type="match status" value="1"/>
</dbReference>
<keyword evidence="2" id="KW-1133">Transmembrane helix</keyword>